<evidence type="ECO:0000256" key="9">
    <source>
        <dbReference type="SAM" id="SignalP"/>
    </source>
</evidence>
<keyword evidence="6" id="KW-1133">Transmembrane helix</keyword>
<evidence type="ECO:0000256" key="4">
    <source>
        <dbReference type="ARBA" id="ARBA00022679"/>
    </source>
</evidence>
<dbReference type="AlphaFoldDB" id="A0A016SNE7"/>
<keyword evidence="3 8" id="KW-0328">Glycosyltransferase</keyword>
<sequence length="518" mass="59599">MIRLNFHTIAMLLVIGTLTLLLLFSKSAVGTDNRFVENARGKSDQVRISTNSITVPVTKNKLHNKTQQQVQSTLAPIIAPLGRIAKNDKAPSKVQQPVLNFIRSSAKIAKSNMAHNKSQHRDGSSDYDQLEDIQSCVPFYDIIEKHVKLKTGRRGQAVLTTFSLVGAYEYENYSVVTMEVDKWYGKIVTCRYLDADRNEIKPAILSVVFPEFTVYCCRRKGAYFMSVTESAYDDITDIVPVIDRTMRNPKFTLSLCVKPMYGMHTKFLLFAEFIEHYKLQGVQYFYIYVKDLDEYTRKLIMHYVKSGEAEVVFFREERDRVDIEWHLVGTQDCIHRSRQHSRYALFADLDERILPTKSPSLRDLVSNHMESHPATGMMRFVTQWVLKTKPDPTKYEGYKTLNEHLTTLVCHNTSSPAPIGHTAKCVLDPTKVFLMWVHHVEIYFPGHETYEVPTSDAIIRHYRDVASGNWAKYYLPGVAEFGPFTLTNYPNSLMQKLYSNVKNRLDRVYIQRNVSGNA</sequence>
<dbReference type="GO" id="GO:0016757">
    <property type="term" value="F:glycosyltransferase activity"/>
    <property type="evidence" value="ECO:0007669"/>
    <property type="project" value="UniProtKB-UniRule"/>
</dbReference>
<dbReference type="Proteomes" id="UP000024635">
    <property type="component" value="Unassembled WGS sequence"/>
</dbReference>
<comment type="caution">
    <text evidence="10">The sequence shown here is derived from an EMBL/GenBank/DDBJ whole genome shotgun (WGS) entry which is preliminary data.</text>
</comment>
<keyword evidence="4 8" id="KW-0808">Transferase</keyword>
<dbReference type="EC" id="2.4.1.-" evidence="8"/>
<evidence type="ECO:0000313" key="10">
    <source>
        <dbReference type="EMBL" id="EYB91901.1"/>
    </source>
</evidence>
<dbReference type="GO" id="GO:0005737">
    <property type="term" value="C:cytoplasm"/>
    <property type="evidence" value="ECO:0007669"/>
    <property type="project" value="TreeGrafter"/>
</dbReference>
<evidence type="ECO:0000256" key="7">
    <source>
        <dbReference type="ARBA" id="ARBA00023136"/>
    </source>
</evidence>
<evidence type="ECO:0000256" key="5">
    <source>
        <dbReference type="ARBA" id="ARBA00022692"/>
    </source>
</evidence>
<keyword evidence="11" id="KW-1185">Reference proteome</keyword>
<feature type="chain" id="PRO_5001489674" description="Glycosyltransferase family 92 protein" evidence="9">
    <location>
        <begin position="31"/>
        <end position="518"/>
    </location>
</feature>
<keyword evidence="9" id="KW-0732">Signal</keyword>
<dbReference type="EMBL" id="JARK01001536">
    <property type="protein sequence ID" value="EYB91901.1"/>
    <property type="molecule type" value="Genomic_DNA"/>
</dbReference>
<dbReference type="InterPro" id="IPR008166">
    <property type="entry name" value="Glyco_transf_92"/>
</dbReference>
<dbReference type="Pfam" id="PF01697">
    <property type="entry name" value="Glyco_transf_92"/>
    <property type="match status" value="1"/>
</dbReference>
<evidence type="ECO:0000256" key="3">
    <source>
        <dbReference type="ARBA" id="ARBA00022676"/>
    </source>
</evidence>
<feature type="signal peptide" evidence="9">
    <location>
        <begin position="1"/>
        <end position="30"/>
    </location>
</feature>
<evidence type="ECO:0000256" key="2">
    <source>
        <dbReference type="ARBA" id="ARBA00007647"/>
    </source>
</evidence>
<organism evidence="10 11">
    <name type="scientific">Ancylostoma ceylanicum</name>
    <dbReference type="NCBI Taxonomy" id="53326"/>
    <lineage>
        <taxon>Eukaryota</taxon>
        <taxon>Metazoa</taxon>
        <taxon>Ecdysozoa</taxon>
        <taxon>Nematoda</taxon>
        <taxon>Chromadorea</taxon>
        <taxon>Rhabditida</taxon>
        <taxon>Rhabditina</taxon>
        <taxon>Rhabditomorpha</taxon>
        <taxon>Strongyloidea</taxon>
        <taxon>Ancylostomatidae</taxon>
        <taxon>Ancylostomatinae</taxon>
        <taxon>Ancylostoma</taxon>
    </lineage>
</organism>
<keyword evidence="5" id="KW-0812">Transmembrane</keyword>
<protein>
    <recommendedName>
        <fullName evidence="8">Glycosyltransferase family 92 protein</fullName>
        <ecNumber evidence="8">2.4.1.-</ecNumber>
    </recommendedName>
</protein>
<accession>A0A016SNE7</accession>
<keyword evidence="7" id="KW-0472">Membrane</keyword>
<evidence type="ECO:0000313" key="11">
    <source>
        <dbReference type="Proteomes" id="UP000024635"/>
    </source>
</evidence>
<dbReference type="PANTHER" id="PTHR21461:SF40">
    <property type="entry name" value="GLYCOSYLTRANSFERASE FAMILY 92 PROTEIN"/>
    <property type="match status" value="1"/>
</dbReference>
<evidence type="ECO:0000256" key="1">
    <source>
        <dbReference type="ARBA" id="ARBA00004167"/>
    </source>
</evidence>
<name>A0A016SNE7_9BILA</name>
<proteinExistence type="inferred from homology"/>
<dbReference type="PANTHER" id="PTHR21461">
    <property type="entry name" value="GLYCOSYLTRANSFERASE FAMILY 92 PROTEIN"/>
    <property type="match status" value="1"/>
</dbReference>
<dbReference type="OrthoDB" id="5810971at2759"/>
<comment type="subcellular location">
    <subcellularLocation>
        <location evidence="1">Membrane</location>
        <topology evidence="1">Single-pass membrane protein</topology>
    </subcellularLocation>
</comment>
<reference evidence="11" key="1">
    <citation type="journal article" date="2015" name="Nat. Genet.">
        <title>The genome and transcriptome of the zoonotic hookworm Ancylostoma ceylanicum identify infection-specific gene families.</title>
        <authorList>
            <person name="Schwarz E.M."/>
            <person name="Hu Y."/>
            <person name="Antoshechkin I."/>
            <person name="Miller M.M."/>
            <person name="Sternberg P.W."/>
            <person name="Aroian R.V."/>
        </authorList>
    </citation>
    <scope>NUCLEOTIDE SEQUENCE</scope>
    <source>
        <strain evidence="11">HY135</strain>
    </source>
</reference>
<evidence type="ECO:0000256" key="8">
    <source>
        <dbReference type="RuleBase" id="RU366017"/>
    </source>
</evidence>
<evidence type="ECO:0000256" key="6">
    <source>
        <dbReference type="ARBA" id="ARBA00022989"/>
    </source>
</evidence>
<comment type="similarity">
    <text evidence="2 8">Belongs to the glycosyltransferase 92 family.</text>
</comment>
<dbReference type="GO" id="GO:0016020">
    <property type="term" value="C:membrane"/>
    <property type="evidence" value="ECO:0007669"/>
    <property type="project" value="UniProtKB-SubCell"/>
</dbReference>
<gene>
    <name evidence="10" type="primary">Acey_s0200.g1680</name>
    <name evidence="10" type="ORF">Y032_0200g1680</name>
</gene>